<dbReference type="InterPro" id="IPR052931">
    <property type="entry name" value="Prophage_regulatory_activator"/>
</dbReference>
<dbReference type="PANTHER" id="PTHR36154">
    <property type="entry name" value="DNA-BINDING TRANSCRIPTIONAL ACTIVATOR ALPA"/>
    <property type="match status" value="1"/>
</dbReference>
<name>A0A495BLE2_VOGIN</name>
<dbReference type="PANTHER" id="PTHR36154:SF1">
    <property type="entry name" value="DNA-BINDING TRANSCRIPTIONAL ACTIVATOR ALPA"/>
    <property type="match status" value="1"/>
</dbReference>
<dbReference type="EMBL" id="RBID01000011">
    <property type="protein sequence ID" value="RKQ60783.1"/>
    <property type="molecule type" value="Genomic_DNA"/>
</dbReference>
<dbReference type="SUPFAM" id="SSF46955">
    <property type="entry name" value="Putative DNA-binding domain"/>
    <property type="match status" value="1"/>
</dbReference>
<organism evidence="1 2">
    <name type="scientific">Vogesella indigofera</name>
    <name type="common">Pseudomonas indigofera</name>
    <dbReference type="NCBI Taxonomy" id="45465"/>
    <lineage>
        <taxon>Bacteria</taxon>
        <taxon>Pseudomonadati</taxon>
        <taxon>Pseudomonadota</taxon>
        <taxon>Betaproteobacteria</taxon>
        <taxon>Neisseriales</taxon>
        <taxon>Chromobacteriaceae</taxon>
        <taxon>Vogesella</taxon>
    </lineage>
</organism>
<dbReference type="InterPro" id="IPR009061">
    <property type="entry name" value="DNA-bd_dom_put_sf"/>
</dbReference>
<dbReference type="AlphaFoldDB" id="A0A495BLE2"/>
<reference evidence="1 2" key="1">
    <citation type="submission" date="2018-10" db="EMBL/GenBank/DDBJ databases">
        <title>Genomic Encyclopedia of Type Strains, Phase IV (KMG-IV): sequencing the most valuable type-strain genomes for metagenomic binning, comparative biology and taxonomic classification.</title>
        <authorList>
            <person name="Goeker M."/>
        </authorList>
    </citation>
    <scope>NUCLEOTIDE SEQUENCE [LARGE SCALE GENOMIC DNA]</scope>
    <source>
        <strain evidence="1 2">DSM 3303</strain>
    </source>
</reference>
<evidence type="ECO:0000313" key="2">
    <source>
        <dbReference type="Proteomes" id="UP000279384"/>
    </source>
</evidence>
<gene>
    <name evidence="1" type="ORF">C8E02_0536</name>
</gene>
<dbReference type="Proteomes" id="UP000279384">
    <property type="component" value="Unassembled WGS sequence"/>
</dbReference>
<sequence length="59" mass="6848">MKILRLKQVMAITGLARSTLYKYMVTEDFPDQVKLGPRAVGWLEVEVLAWLQSRIEKRA</sequence>
<accession>A0A495BLE2</accession>
<dbReference type="Pfam" id="PF05930">
    <property type="entry name" value="Phage_AlpA"/>
    <property type="match status" value="1"/>
</dbReference>
<comment type="caution">
    <text evidence="1">The sequence shown here is derived from an EMBL/GenBank/DDBJ whole genome shotgun (WGS) entry which is preliminary data.</text>
</comment>
<protein>
    <submittedName>
        <fullName evidence="1">AlpA family transcriptional regulator</fullName>
    </submittedName>
</protein>
<proteinExistence type="predicted"/>
<dbReference type="InterPro" id="IPR010260">
    <property type="entry name" value="AlpA"/>
</dbReference>
<evidence type="ECO:0000313" key="1">
    <source>
        <dbReference type="EMBL" id="RKQ60783.1"/>
    </source>
</evidence>
<dbReference type="Gene3D" id="1.10.238.160">
    <property type="match status" value="1"/>
</dbReference>